<dbReference type="AlphaFoldDB" id="A0A1G5KAJ1"/>
<keyword evidence="1" id="KW-0732">Signal</keyword>
<evidence type="ECO:0000313" key="2">
    <source>
        <dbReference type="EMBL" id="SCY97030.1"/>
    </source>
</evidence>
<organism evidence="2 3">
    <name type="scientific">Flavobacterium caeni</name>
    <dbReference type="NCBI Taxonomy" id="490189"/>
    <lineage>
        <taxon>Bacteria</taxon>
        <taxon>Pseudomonadati</taxon>
        <taxon>Bacteroidota</taxon>
        <taxon>Flavobacteriia</taxon>
        <taxon>Flavobacteriales</taxon>
        <taxon>Flavobacteriaceae</taxon>
        <taxon>Flavobacterium</taxon>
    </lineage>
</organism>
<keyword evidence="3" id="KW-1185">Reference proteome</keyword>
<evidence type="ECO:0000256" key="1">
    <source>
        <dbReference type="SAM" id="SignalP"/>
    </source>
</evidence>
<evidence type="ECO:0000313" key="3">
    <source>
        <dbReference type="Proteomes" id="UP000199354"/>
    </source>
</evidence>
<dbReference type="EMBL" id="FMVF01000023">
    <property type="protein sequence ID" value="SCY97030.1"/>
    <property type="molecule type" value="Genomic_DNA"/>
</dbReference>
<feature type="signal peptide" evidence="1">
    <location>
        <begin position="1"/>
        <end position="20"/>
    </location>
</feature>
<dbReference type="Proteomes" id="UP000199354">
    <property type="component" value="Unassembled WGS sequence"/>
</dbReference>
<gene>
    <name evidence="2" type="ORF">SAMN02927903_03175</name>
</gene>
<reference evidence="2 3" key="1">
    <citation type="submission" date="2016-10" db="EMBL/GenBank/DDBJ databases">
        <authorList>
            <person name="de Groot N.N."/>
        </authorList>
    </citation>
    <scope>NUCLEOTIDE SEQUENCE [LARGE SCALE GENOMIC DNA]</scope>
    <source>
        <strain evidence="2 3">CGMCC 1.7031</strain>
    </source>
</reference>
<dbReference type="RefSeq" id="WP_170826888.1">
    <property type="nucleotide sequence ID" value="NZ_FMVF01000023.1"/>
</dbReference>
<proteinExistence type="predicted"/>
<sequence>MQSFTVKSILLLLFPIFSLAQVGVNTTTPQGAIDVTSTNNGILVPRVALSSTADVTTVVNPQGGALAISTLVYNTTASGTAPDTVVPGFYYWDGTRWVPISGTRDWSLNGNSAITTPATPATYGTSTIGNTENFIGTTDAQDVTFATDNIERMRIANGSGNVGIGTASPTYKFQVTDPTILATASYAENTYAGNFDGTGIRGVSVNAPGYGIGGSFSGGYRGALVTNPATNYNGTTVGLLATSTGTTGVGTRVGGQFSASGGLNNYGIIVPPAGGQVGIGTSNPTNKLHVADNVAGNTTLRSENTYVGNTDGIGVLGRSENNPGYGIGGRFNGGYAGIEAGSGNNYSGTTYGVLATASGNAGTRYAVYGVASGVGTGTRVGGYFNAYGGTTNRAIEAVGTVRINDGTQGAGKVFTSDAAGNGSWQSSAIDNVVGVLGGAGASIPYNLANYVQTGSYIVLPPGKFAVNVTMLLSKASLTYSPNNSFFWVRSTFSNSGGLNPLPSPDIIGSNLCSGNYPGSSIYALLTGTIIIHNTTAANRIYYYVAGSVVTNNTTQTITNFGGTYWAENNIIAYRLN</sequence>
<name>A0A1G5KAJ1_9FLAO</name>
<dbReference type="STRING" id="490189.SAMN02927903_03175"/>
<feature type="chain" id="PRO_5011477495" evidence="1">
    <location>
        <begin position="21"/>
        <end position="576"/>
    </location>
</feature>
<accession>A0A1G5KAJ1</accession>
<protein>
    <submittedName>
        <fullName evidence="2">Uncharacterized protein</fullName>
    </submittedName>
</protein>